<name>A0A8I1M9L2_9PROT</name>
<accession>A0A8I1M9L2</accession>
<protein>
    <submittedName>
        <fullName evidence="2">Cytidyltransferase</fullName>
    </submittedName>
    <submittedName>
        <fullName evidence="1">Glycosyltransferase family protein</fullName>
    </submittedName>
</protein>
<proteinExistence type="predicted"/>
<dbReference type="Pfam" id="PF02348">
    <property type="entry name" value="CTP_transf_3"/>
    <property type="match status" value="1"/>
</dbReference>
<dbReference type="AlphaFoldDB" id="A0A8I1M9L2"/>
<keyword evidence="1" id="KW-0808">Transferase</keyword>
<dbReference type="SUPFAM" id="SSF53448">
    <property type="entry name" value="Nucleotide-diphospho-sugar transferases"/>
    <property type="match status" value="1"/>
</dbReference>
<dbReference type="GO" id="GO:0016740">
    <property type="term" value="F:transferase activity"/>
    <property type="evidence" value="ECO:0007669"/>
    <property type="project" value="UniProtKB-KW"/>
</dbReference>
<evidence type="ECO:0000313" key="1">
    <source>
        <dbReference type="EMBL" id="MBN8197299.1"/>
    </source>
</evidence>
<evidence type="ECO:0000313" key="3">
    <source>
        <dbReference type="Proteomes" id="UP000233365"/>
    </source>
</evidence>
<organism evidence="1 4">
    <name type="scientific">Thalassospira povalilytica</name>
    <dbReference type="NCBI Taxonomy" id="732237"/>
    <lineage>
        <taxon>Bacteria</taxon>
        <taxon>Pseudomonadati</taxon>
        <taxon>Pseudomonadota</taxon>
        <taxon>Alphaproteobacteria</taxon>
        <taxon>Rhodospirillales</taxon>
        <taxon>Thalassospiraceae</taxon>
        <taxon>Thalassospira</taxon>
    </lineage>
</organism>
<evidence type="ECO:0000313" key="4">
    <source>
        <dbReference type="Proteomes" id="UP000664405"/>
    </source>
</evidence>
<keyword evidence="3" id="KW-1185">Reference proteome</keyword>
<dbReference type="GO" id="GO:0005829">
    <property type="term" value="C:cytosol"/>
    <property type="evidence" value="ECO:0007669"/>
    <property type="project" value="TreeGrafter"/>
</dbReference>
<evidence type="ECO:0000313" key="2">
    <source>
        <dbReference type="EMBL" id="PKR51208.1"/>
    </source>
</evidence>
<dbReference type="Proteomes" id="UP000233365">
    <property type="component" value="Unassembled WGS sequence"/>
</dbReference>
<dbReference type="EMBL" id="PGTS01000002">
    <property type="protein sequence ID" value="PKR51208.1"/>
    <property type="molecule type" value="Genomic_DNA"/>
</dbReference>
<comment type="caution">
    <text evidence="1">The sequence shown here is derived from an EMBL/GenBank/DDBJ whole genome shotgun (WGS) entry which is preliminary data.</text>
</comment>
<reference evidence="2 3" key="1">
    <citation type="submission" date="2017-11" db="EMBL/GenBank/DDBJ databases">
        <title>Biodiversity and function of Thalassospira species in the particle-attached aromatic-hydrocarbon-degrading consortia from the surface seawater of the China South Sea.</title>
        <authorList>
            <person name="Dong C."/>
            <person name="Liu R."/>
            <person name="Shao Z."/>
        </authorList>
    </citation>
    <scope>NUCLEOTIDE SEQUENCE [LARGE SCALE GENOMIC DNA]</scope>
    <source>
        <strain evidence="2 3">139Z-12</strain>
    </source>
</reference>
<dbReference type="InterPro" id="IPR003329">
    <property type="entry name" value="Cytidylyl_trans"/>
</dbReference>
<sequence length="258" mass="29058">MSNNITAIIQARMRSTRLPGKTLMQLAGKPVVLHLIDRVRAVDLIDRIIVAISNSAEDDVLENFLNSQGVLVYRGSEADVLSRFAGATRALIPEEEWDSGAVVRLTADDPVKDPSVMGAVIKEFIKLPGTWDYVCNNQPPWLPEGQDSEIVSIQALLRADELSISPYEREHVTPYFYHNSHEFRCHSLHGTPDLSGNRWTLDTEKDMDFFTEVFSHFSDNSMPRMQEILDLLEQKPEIRALNSNVVRSSLYLSDTGNS</sequence>
<dbReference type="InterPro" id="IPR029044">
    <property type="entry name" value="Nucleotide-diphossugar_trans"/>
</dbReference>
<dbReference type="EMBL" id="JAEKJW010000002">
    <property type="protein sequence ID" value="MBN8197299.1"/>
    <property type="molecule type" value="Genomic_DNA"/>
</dbReference>
<dbReference type="PANTHER" id="PTHR42866:SF1">
    <property type="entry name" value="SPORE COAT POLYSACCHARIDE BIOSYNTHESIS PROTEIN SPSF"/>
    <property type="match status" value="1"/>
</dbReference>
<dbReference type="RefSeq" id="WP_101246222.1">
    <property type="nucleotide sequence ID" value="NZ_JAEKJW010000002.1"/>
</dbReference>
<dbReference type="CDD" id="cd02518">
    <property type="entry name" value="GT2_SpsF"/>
    <property type="match status" value="1"/>
</dbReference>
<reference evidence="1" key="2">
    <citation type="submission" date="2020-12" db="EMBL/GenBank/DDBJ databases">
        <title>Oil enriched cultivation method for isolating marine PHA-producing bacteria.</title>
        <authorList>
            <person name="Zheng W."/>
            <person name="Yu S."/>
            <person name="Huang Y."/>
        </authorList>
    </citation>
    <scope>NUCLEOTIDE SEQUENCE</scope>
    <source>
        <strain evidence="1">SY-2-3</strain>
    </source>
</reference>
<dbReference type="PANTHER" id="PTHR42866">
    <property type="entry name" value="3-DEOXY-MANNO-OCTULOSONATE CYTIDYLYLTRANSFERASE"/>
    <property type="match status" value="1"/>
</dbReference>
<gene>
    <name evidence="2" type="ORF">CU041_06725</name>
    <name evidence="1" type="ORF">JF547_12595</name>
</gene>
<dbReference type="Gene3D" id="3.90.550.10">
    <property type="entry name" value="Spore Coat Polysaccharide Biosynthesis Protein SpsA, Chain A"/>
    <property type="match status" value="1"/>
</dbReference>
<dbReference type="Proteomes" id="UP000664405">
    <property type="component" value="Unassembled WGS sequence"/>
</dbReference>